<protein>
    <recommendedName>
        <fullName evidence="5">Cep57 centrosome microtubule-binding domain-containing protein</fullName>
    </recommendedName>
</protein>
<comment type="caution">
    <text evidence="6">The sequence shown here is derived from an EMBL/GenBank/DDBJ whole genome shotgun (WGS) entry which is preliminary data.</text>
</comment>
<keyword evidence="7" id="KW-1185">Reference proteome</keyword>
<accession>A0A1E3HFZ6</accession>
<proteinExistence type="predicted"/>
<feature type="region of interest" description="Disordered" evidence="4">
    <location>
        <begin position="500"/>
        <end position="561"/>
    </location>
</feature>
<dbReference type="EMBL" id="AWGJ01000010">
    <property type="protein sequence ID" value="ODN75283.1"/>
    <property type="molecule type" value="Genomic_DNA"/>
</dbReference>
<feature type="coiled-coil region" evidence="3">
    <location>
        <begin position="318"/>
        <end position="366"/>
    </location>
</feature>
<dbReference type="RefSeq" id="XP_018990933.1">
    <property type="nucleotide sequence ID" value="XM_019140958.1"/>
</dbReference>
<dbReference type="AlphaFoldDB" id="A0A1E3HFZ6"/>
<evidence type="ECO:0000313" key="6">
    <source>
        <dbReference type="EMBL" id="ODN75283.1"/>
    </source>
</evidence>
<dbReference type="GO" id="GO:0008017">
    <property type="term" value="F:microtubule binding"/>
    <property type="evidence" value="ECO:0007669"/>
    <property type="project" value="InterPro"/>
</dbReference>
<evidence type="ECO:0000256" key="4">
    <source>
        <dbReference type="SAM" id="MobiDB-lite"/>
    </source>
</evidence>
<evidence type="ECO:0000256" key="1">
    <source>
        <dbReference type="ARBA" id="ARBA00004496"/>
    </source>
</evidence>
<reference evidence="6 7" key="1">
    <citation type="submission" date="2016-06" db="EMBL/GenBank/DDBJ databases">
        <title>Evolution of pathogenesis and genome organization in the Tremellales.</title>
        <authorList>
            <person name="Cuomo C."/>
            <person name="Litvintseva A."/>
            <person name="Heitman J."/>
            <person name="Chen Y."/>
            <person name="Sun S."/>
            <person name="Springer D."/>
            <person name="Dromer F."/>
            <person name="Young S."/>
            <person name="Zeng Q."/>
            <person name="Chapman S."/>
            <person name="Gujja S."/>
            <person name="Saif S."/>
            <person name="Birren B."/>
        </authorList>
    </citation>
    <scope>NUCLEOTIDE SEQUENCE [LARGE SCALE GENOMIC DNA]</scope>
    <source>
        <strain evidence="6 7">CBS 6039</strain>
    </source>
</reference>
<dbReference type="GO" id="GO:0005737">
    <property type="term" value="C:cytoplasm"/>
    <property type="evidence" value="ECO:0007669"/>
    <property type="project" value="UniProtKB-SubCell"/>
</dbReference>
<comment type="subcellular location">
    <subcellularLocation>
        <location evidence="1">Cytoplasm</location>
    </subcellularLocation>
</comment>
<dbReference type="InterPro" id="IPR024957">
    <property type="entry name" value="Cep57_MT-bd_dom"/>
</dbReference>
<evidence type="ECO:0000259" key="5">
    <source>
        <dbReference type="Pfam" id="PF06657"/>
    </source>
</evidence>
<dbReference type="Proteomes" id="UP000094065">
    <property type="component" value="Unassembled WGS sequence"/>
</dbReference>
<feature type="compositionally biased region" description="Low complexity" evidence="4">
    <location>
        <begin position="534"/>
        <end position="549"/>
    </location>
</feature>
<sequence length="633" mass="69192">MARPIIPSRSDLARQKLESTLANDLYSLSFSSIPTSTVSYDDSDESLEYPRGADGTVTYDNHDQHNGVGRGDGTNGDGLSTYRGEASMFVGASPVSTAGHHASAMTLGAGVFKNGGDTSRTGEFDPERSLGRLVNELGKVMGNEVRFSVMGSREDIDALQRVPERPTSPFYTNQSPTPVFNLLNLSFTLTRSNPLPSPPSSPVNQDHKPQAGQWQDTSLRDTRFARTPKAAGVHSSASQSKPTKSKSKASQKSNIKTPRAEGSSVRSVSAPVRGGWTIGDVTGLTDLLKTPARAGEYGYLNRDESVGGVALVDIPGSLEQLNERLKNLEVENSTSRRRMRELQDELSKAKEELAEAQENGDRGIKEVADEKIALEQLVESTQAHLARLTLELDAHKALIHKFQSAPPHPSSSPSSSTLANIRSEINRLSQQVSSLNSIVEKGLATRQHSRSERSVRMERQKMEELVRQIVQDEQPAQQEDAPGPSKLKQGLHAAASIHETLAPDTVQRPGPSKAERTFVRSEDMTYSPTPTLIRAPSAPSSRQPSGAGPHRVNKEPTGEIRESARVTLQRILGQAEEDYVHYKSIYVDLATRYKSLDPASDPRKRHIIAKKLKQAIGVLERKGDEVRDLRSLQ</sequence>
<feature type="compositionally biased region" description="Basic and acidic residues" evidence="4">
    <location>
        <begin position="513"/>
        <end position="523"/>
    </location>
</feature>
<keyword evidence="2" id="KW-0963">Cytoplasm</keyword>
<dbReference type="GeneID" id="30157776"/>
<feature type="region of interest" description="Disordered" evidence="4">
    <location>
        <begin position="37"/>
        <end position="79"/>
    </location>
</feature>
<evidence type="ECO:0000256" key="2">
    <source>
        <dbReference type="ARBA" id="ARBA00022490"/>
    </source>
</evidence>
<organism evidence="6 7">
    <name type="scientific">Cryptococcus amylolentus CBS 6039</name>
    <dbReference type="NCBI Taxonomy" id="1295533"/>
    <lineage>
        <taxon>Eukaryota</taxon>
        <taxon>Fungi</taxon>
        <taxon>Dikarya</taxon>
        <taxon>Basidiomycota</taxon>
        <taxon>Agaricomycotina</taxon>
        <taxon>Tremellomycetes</taxon>
        <taxon>Tremellales</taxon>
        <taxon>Cryptococcaceae</taxon>
        <taxon>Cryptococcus</taxon>
    </lineage>
</organism>
<feature type="compositionally biased region" description="Basic and acidic residues" evidence="4">
    <location>
        <begin position="552"/>
        <end position="561"/>
    </location>
</feature>
<evidence type="ECO:0000256" key="3">
    <source>
        <dbReference type="SAM" id="Coils"/>
    </source>
</evidence>
<evidence type="ECO:0000313" key="7">
    <source>
        <dbReference type="Proteomes" id="UP000094065"/>
    </source>
</evidence>
<name>A0A1E3HFZ6_9TREE</name>
<gene>
    <name evidence="6" type="ORF">L202_06467</name>
</gene>
<dbReference type="OrthoDB" id="76453at2759"/>
<feature type="region of interest" description="Disordered" evidence="4">
    <location>
        <begin position="190"/>
        <end position="270"/>
    </location>
</feature>
<keyword evidence="3" id="KW-0175">Coiled coil</keyword>
<feature type="domain" description="Cep57 centrosome microtubule-binding" evidence="5">
    <location>
        <begin position="563"/>
        <end position="630"/>
    </location>
</feature>
<dbReference type="Pfam" id="PF06657">
    <property type="entry name" value="Cep57_MT_bd"/>
    <property type="match status" value="1"/>
</dbReference>